<sequence>MKYFMLRSYILLFFLSKIINGDVLFSSLPQSFHVVAYPTKGQVLKAGEDRITVSLGLNQTTTNQTDNESYKNVKVKLCYAPISQVDRKWRRTVDNLKKDKTCQFTIWDKPYDMNNQTFEWVIEKDIPTAMYFVRAYAYNSAHQERAYGQTTNDKKSSNLFKVEGISGRHLSLDITSICFSAFALLSLVGFFLLEKRHSKIKS</sequence>
<dbReference type="EMBL" id="CM042052">
    <property type="protein sequence ID" value="KAI3720359.1"/>
    <property type="molecule type" value="Genomic_DNA"/>
</dbReference>
<organism evidence="1 2">
    <name type="scientific">Arctium lappa</name>
    <name type="common">Greater burdock</name>
    <name type="synonym">Lappa major</name>
    <dbReference type="NCBI Taxonomy" id="4217"/>
    <lineage>
        <taxon>Eukaryota</taxon>
        <taxon>Viridiplantae</taxon>
        <taxon>Streptophyta</taxon>
        <taxon>Embryophyta</taxon>
        <taxon>Tracheophyta</taxon>
        <taxon>Spermatophyta</taxon>
        <taxon>Magnoliopsida</taxon>
        <taxon>eudicotyledons</taxon>
        <taxon>Gunneridae</taxon>
        <taxon>Pentapetalae</taxon>
        <taxon>asterids</taxon>
        <taxon>campanulids</taxon>
        <taxon>Asterales</taxon>
        <taxon>Asteraceae</taxon>
        <taxon>Carduoideae</taxon>
        <taxon>Cardueae</taxon>
        <taxon>Arctiinae</taxon>
        <taxon>Arctium</taxon>
    </lineage>
</organism>
<evidence type="ECO:0000313" key="2">
    <source>
        <dbReference type="Proteomes" id="UP001055879"/>
    </source>
</evidence>
<protein>
    <submittedName>
        <fullName evidence="1">Uncharacterized protein</fullName>
    </submittedName>
</protein>
<reference evidence="1 2" key="2">
    <citation type="journal article" date="2022" name="Mol. Ecol. Resour.">
        <title>The genomes of chicory, endive, great burdock and yacon provide insights into Asteraceae paleo-polyploidization history and plant inulin production.</title>
        <authorList>
            <person name="Fan W."/>
            <person name="Wang S."/>
            <person name="Wang H."/>
            <person name="Wang A."/>
            <person name="Jiang F."/>
            <person name="Liu H."/>
            <person name="Zhao H."/>
            <person name="Xu D."/>
            <person name="Zhang Y."/>
        </authorList>
    </citation>
    <scope>NUCLEOTIDE SEQUENCE [LARGE SCALE GENOMIC DNA]</scope>
    <source>
        <strain evidence="2">cv. Niubang</strain>
    </source>
</reference>
<keyword evidence="2" id="KW-1185">Reference proteome</keyword>
<evidence type="ECO:0000313" key="1">
    <source>
        <dbReference type="EMBL" id="KAI3720359.1"/>
    </source>
</evidence>
<name>A0ACB9BCV2_ARCLA</name>
<reference evidence="2" key="1">
    <citation type="journal article" date="2022" name="Mol. Ecol. Resour.">
        <title>The genomes of chicory, endive, great burdock and yacon provide insights into Asteraceae palaeo-polyploidization history and plant inulin production.</title>
        <authorList>
            <person name="Fan W."/>
            <person name="Wang S."/>
            <person name="Wang H."/>
            <person name="Wang A."/>
            <person name="Jiang F."/>
            <person name="Liu H."/>
            <person name="Zhao H."/>
            <person name="Xu D."/>
            <person name="Zhang Y."/>
        </authorList>
    </citation>
    <scope>NUCLEOTIDE SEQUENCE [LARGE SCALE GENOMIC DNA]</scope>
    <source>
        <strain evidence="2">cv. Niubang</strain>
    </source>
</reference>
<dbReference type="Proteomes" id="UP001055879">
    <property type="component" value="Linkage Group LG06"/>
</dbReference>
<accession>A0ACB9BCV2</accession>
<comment type="caution">
    <text evidence="1">The sequence shown here is derived from an EMBL/GenBank/DDBJ whole genome shotgun (WGS) entry which is preliminary data.</text>
</comment>
<gene>
    <name evidence="1" type="ORF">L6452_21275</name>
</gene>
<proteinExistence type="predicted"/>